<proteinExistence type="predicted"/>
<evidence type="ECO:0000313" key="2">
    <source>
        <dbReference type="Proteomes" id="UP001060085"/>
    </source>
</evidence>
<organism evidence="1 2">
    <name type="scientific">Catharanthus roseus</name>
    <name type="common">Madagascar periwinkle</name>
    <name type="synonym">Vinca rosea</name>
    <dbReference type="NCBI Taxonomy" id="4058"/>
    <lineage>
        <taxon>Eukaryota</taxon>
        <taxon>Viridiplantae</taxon>
        <taxon>Streptophyta</taxon>
        <taxon>Embryophyta</taxon>
        <taxon>Tracheophyta</taxon>
        <taxon>Spermatophyta</taxon>
        <taxon>Magnoliopsida</taxon>
        <taxon>eudicotyledons</taxon>
        <taxon>Gunneridae</taxon>
        <taxon>Pentapetalae</taxon>
        <taxon>asterids</taxon>
        <taxon>lamiids</taxon>
        <taxon>Gentianales</taxon>
        <taxon>Apocynaceae</taxon>
        <taxon>Rauvolfioideae</taxon>
        <taxon>Vinceae</taxon>
        <taxon>Catharanthinae</taxon>
        <taxon>Catharanthus</taxon>
    </lineage>
</organism>
<accession>A0ACC0B5R5</accession>
<keyword evidence="2" id="KW-1185">Reference proteome</keyword>
<dbReference type="EMBL" id="CM044704">
    <property type="protein sequence ID" value="KAI5667980.1"/>
    <property type="molecule type" value="Genomic_DNA"/>
</dbReference>
<sequence length="104" mass="11863">MPYGSSYFPEGCVRRGLSARIAQRGLVVPRGTQVPYSAAVDLAEGYGILKILQDLLSWIQELKTLILDFDLQLGDSRHNLRRHSEFLIPASRIQSYAFFYFSCY</sequence>
<dbReference type="Proteomes" id="UP001060085">
    <property type="component" value="Linkage Group LG04"/>
</dbReference>
<name>A0ACC0B5R5_CATRO</name>
<gene>
    <name evidence="1" type="ORF">M9H77_17833</name>
</gene>
<comment type="caution">
    <text evidence="1">The sequence shown here is derived from an EMBL/GenBank/DDBJ whole genome shotgun (WGS) entry which is preliminary data.</text>
</comment>
<reference evidence="2" key="1">
    <citation type="journal article" date="2023" name="Nat. Plants">
        <title>Single-cell RNA sequencing provides a high-resolution roadmap for understanding the multicellular compartmentation of specialized metabolism.</title>
        <authorList>
            <person name="Sun S."/>
            <person name="Shen X."/>
            <person name="Li Y."/>
            <person name="Li Y."/>
            <person name="Wang S."/>
            <person name="Li R."/>
            <person name="Zhang H."/>
            <person name="Shen G."/>
            <person name="Guo B."/>
            <person name="Wei J."/>
            <person name="Xu J."/>
            <person name="St-Pierre B."/>
            <person name="Chen S."/>
            <person name="Sun C."/>
        </authorList>
    </citation>
    <scope>NUCLEOTIDE SEQUENCE [LARGE SCALE GENOMIC DNA]</scope>
</reference>
<evidence type="ECO:0000313" key="1">
    <source>
        <dbReference type="EMBL" id="KAI5667980.1"/>
    </source>
</evidence>
<protein>
    <submittedName>
        <fullName evidence="1">Uncharacterized protein</fullName>
    </submittedName>
</protein>